<comment type="caution">
    <text evidence="2">The sequence shown here is derived from an EMBL/GenBank/DDBJ whole genome shotgun (WGS) entry which is preliminary data.</text>
</comment>
<dbReference type="EMBL" id="JAGIXG020000002">
    <property type="protein sequence ID" value="KAI6785276.1"/>
    <property type="molecule type" value="Genomic_DNA"/>
</dbReference>
<feature type="domain" description="Tryptophan synthase beta chain-like PALP" evidence="1">
    <location>
        <begin position="36"/>
        <end position="334"/>
    </location>
</feature>
<dbReference type="Proteomes" id="UP001055219">
    <property type="component" value="Unassembled WGS sequence"/>
</dbReference>
<dbReference type="PANTHER" id="PTHR42937:SF1">
    <property type="entry name" value="DIAMINOPROPIONATE AMMONIA-LYASE"/>
    <property type="match status" value="1"/>
</dbReference>
<protein>
    <submittedName>
        <fullName evidence="2">Diaminopropionate ammonia-lyase-like protein</fullName>
    </submittedName>
</protein>
<proteinExistence type="predicted"/>
<dbReference type="AlphaFoldDB" id="A0A9P9Y867"/>
<dbReference type="PANTHER" id="PTHR42937">
    <property type="match status" value="1"/>
</dbReference>
<accession>A0A9P9Y867</accession>
<keyword evidence="3" id="KW-1185">Reference proteome</keyword>
<evidence type="ECO:0000259" key="1">
    <source>
        <dbReference type="Pfam" id="PF00291"/>
    </source>
</evidence>
<name>A0A9P9Y867_9HYPO</name>
<dbReference type="SUPFAM" id="SSF53686">
    <property type="entry name" value="Tryptophan synthase beta subunit-like PLP-dependent enzymes"/>
    <property type="match status" value="1"/>
</dbReference>
<dbReference type="Gene3D" id="3.40.50.1100">
    <property type="match status" value="2"/>
</dbReference>
<dbReference type="OrthoDB" id="10059875at2759"/>
<reference evidence="2" key="2">
    <citation type="submission" date="2022-07" db="EMBL/GenBank/DDBJ databases">
        <authorList>
            <person name="Goncalves M.F.M."/>
            <person name="Hilario S."/>
            <person name="Van De Peer Y."/>
            <person name="Esteves A.C."/>
            <person name="Alves A."/>
        </authorList>
    </citation>
    <scope>NUCLEOTIDE SEQUENCE</scope>
    <source>
        <strain evidence="2">MUM 19.33</strain>
    </source>
</reference>
<reference evidence="2" key="1">
    <citation type="journal article" date="2021" name="J Fungi (Basel)">
        <title>Genomic and Metabolomic Analyses of the Marine Fungus Emericellopsis cladophorae: Insights into Saltwater Adaptability Mechanisms and Its Biosynthetic Potential.</title>
        <authorList>
            <person name="Goncalves M.F.M."/>
            <person name="Hilario S."/>
            <person name="Van de Peer Y."/>
            <person name="Esteves A.C."/>
            <person name="Alves A."/>
        </authorList>
    </citation>
    <scope>NUCLEOTIDE SEQUENCE</scope>
    <source>
        <strain evidence="2">MUM 19.33</strain>
    </source>
</reference>
<gene>
    <name evidence="2" type="ORF">J7T54_006918</name>
</gene>
<dbReference type="InterPro" id="IPR001926">
    <property type="entry name" value="TrpB-like_PALP"/>
</dbReference>
<dbReference type="Pfam" id="PF00291">
    <property type="entry name" value="PALP"/>
    <property type="match status" value="1"/>
</dbReference>
<evidence type="ECO:0000313" key="3">
    <source>
        <dbReference type="Proteomes" id="UP001055219"/>
    </source>
</evidence>
<evidence type="ECO:0000313" key="2">
    <source>
        <dbReference type="EMBL" id="KAI6785276.1"/>
    </source>
</evidence>
<dbReference type="GeneID" id="75833395"/>
<organism evidence="2 3">
    <name type="scientific">Emericellopsis cladophorae</name>
    <dbReference type="NCBI Taxonomy" id="2686198"/>
    <lineage>
        <taxon>Eukaryota</taxon>
        <taxon>Fungi</taxon>
        <taxon>Dikarya</taxon>
        <taxon>Ascomycota</taxon>
        <taxon>Pezizomycotina</taxon>
        <taxon>Sordariomycetes</taxon>
        <taxon>Hypocreomycetidae</taxon>
        <taxon>Hypocreales</taxon>
        <taxon>Bionectriaceae</taxon>
        <taxon>Emericellopsis</taxon>
    </lineage>
</organism>
<sequence>MSGARQFNFNPSARSWTAPVAPNTDAVLTFHQSLPNYQPTNLVSLDEVARELGVKSVVVKDETSRLGLPSFKILGASWGTFRALLRELRLPETATFEEVKKQLEGTPVKLHAATDGNHGRAVARMGSLLAIPAEIHVPRQMSSQTIELIKSEGARVISSNGSYEDAIAAAHARADADEHGILVQDTAFEGYEEIPGWIVEGYATMLREIDEQLGDEHVDLVICPVGVGSLALSVLTHFKRENRRTAMLAVEPDTAACLWTSVARGEWTAIETTPTIMAGLDCGQVSTTAWPLLRDGVDACLTVSDYEAHMALVGLKTAGVHAGPCGGSPLAALRRGLDET</sequence>
<dbReference type="RefSeq" id="XP_051366132.1">
    <property type="nucleotide sequence ID" value="XM_051508774.1"/>
</dbReference>
<dbReference type="InterPro" id="IPR036052">
    <property type="entry name" value="TrpB-like_PALP_sf"/>
</dbReference>